<dbReference type="Proteomes" id="UP001642464">
    <property type="component" value="Unassembled WGS sequence"/>
</dbReference>
<name>A0ABP0QI80_9DINO</name>
<proteinExistence type="predicted"/>
<accession>A0ABP0QI80</accession>
<keyword evidence="2" id="KW-1185">Reference proteome</keyword>
<evidence type="ECO:0000313" key="1">
    <source>
        <dbReference type="EMBL" id="CAK9087175.1"/>
    </source>
</evidence>
<dbReference type="EMBL" id="CAXAMM010039551">
    <property type="protein sequence ID" value="CAK9087175.1"/>
    <property type="molecule type" value="Genomic_DNA"/>
</dbReference>
<organism evidence="1 2">
    <name type="scientific">Durusdinium trenchii</name>
    <dbReference type="NCBI Taxonomy" id="1381693"/>
    <lineage>
        <taxon>Eukaryota</taxon>
        <taxon>Sar</taxon>
        <taxon>Alveolata</taxon>
        <taxon>Dinophyceae</taxon>
        <taxon>Suessiales</taxon>
        <taxon>Symbiodiniaceae</taxon>
        <taxon>Durusdinium</taxon>
    </lineage>
</organism>
<protein>
    <submittedName>
        <fullName evidence="1">Uncharacterized protein</fullName>
    </submittedName>
</protein>
<gene>
    <name evidence="1" type="ORF">SCF082_LOCUS41206</name>
</gene>
<reference evidence="1 2" key="1">
    <citation type="submission" date="2024-02" db="EMBL/GenBank/DDBJ databases">
        <authorList>
            <person name="Chen Y."/>
            <person name="Shah S."/>
            <person name="Dougan E. K."/>
            <person name="Thang M."/>
            <person name="Chan C."/>
        </authorList>
    </citation>
    <scope>NUCLEOTIDE SEQUENCE [LARGE SCALE GENOMIC DNA]</scope>
</reference>
<sequence length="102" mass="11132">MVAGQSLENMEPLKVAKCTPDMTPDGIDLTDQEYLTRFGTVVVFVFLNEIEAADLCFPSLGIQVWSTSSSSPSGILRHQAQPPRSGTRFAAIGSFREKLVRA</sequence>
<comment type="caution">
    <text evidence="1">The sequence shown here is derived from an EMBL/GenBank/DDBJ whole genome shotgun (WGS) entry which is preliminary data.</text>
</comment>
<evidence type="ECO:0000313" key="2">
    <source>
        <dbReference type="Proteomes" id="UP001642464"/>
    </source>
</evidence>